<organism evidence="2 3">
    <name type="scientific">Duganella alba</name>
    <dbReference type="NCBI Taxonomy" id="2666081"/>
    <lineage>
        <taxon>Bacteria</taxon>
        <taxon>Pseudomonadati</taxon>
        <taxon>Pseudomonadota</taxon>
        <taxon>Betaproteobacteria</taxon>
        <taxon>Burkholderiales</taxon>
        <taxon>Oxalobacteraceae</taxon>
        <taxon>Telluria group</taxon>
        <taxon>Duganella</taxon>
    </lineage>
</organism>
<dbReference type="RefSeq" id="WP_154367334.1">
    <property type="nucleotide sequence ID" value="NZ_WKJM01000009.1"/>
</dbReference>
<proteinExistence type="predicted"/>
<sequence length="91" mass="9901">MIGLRRVALLSSILPMANRPDSKLIGQITATLNGCAPLKLPEECAPPASWNLELRNGRRPRKPQPQLPKTGYVPTRGKDGAHVGLFYPKGC</sequence>
<keyword evidence="3" id="KW-1185">Reference proteome</keyword>
<evidence type="ECO:0000313" key="3">
    <source>
        <dbReference type="Proteomes" id="UP000481037"/>
    </source>
</evidence>
<dbReference type="Proteomes" id="UP000481037">
    <property type="component" value="Unassembled WGS sequence"/>
</dbReference>
<protein>
    <submittedName>
        <fullName evidence="2">Uncharacterized protein</fullName>
    </submittedName>
</protein>
<reference evidence="2 3" key="1">
    <citation type="submission" date="2019-11" db="EMBL/GenBank/DDBJ databases">
        <title>Novel species isolated from a subtropical stream in China.</title>
        <authorList>
            <person name="Lu H."/>
        </authorList>
    </citation>
    <scope>NUCLEOTIDE SEQUENCE [LARGE SCALE GENOMIC DNA]</scope>
    <source>
        <strain evidence="2 3">FT25W</strain>
    </source>
</reference>
<comment type="caution">
    <text evidence="2">The sequence shown here is derived from an EMBL/GenBank/DDBJ whole genome shotgun (WGS) entry which is preliminary data.</text>
</comment>
<dbReference type="AlphaFoldDB" id="A0A6L5QG98"/>
<name>A0A6L5QG98_9BURK</name>
<gene>
    <name evidence="2" type="ORF">GJ697_12680</name>
</gene>
<evidence type="ECO:0000256" key="1">
    <source>
        <dbReference type="SAM" id="MobiDB-lite"/>
    </source>
</evidence>
<feature type="region of interest" description="Disordered" evidence="1">
    <location>
        <begin position="53"/>
        <end position="80"/>
    </location>
</feature>
<evidence type="ECO:0000313" key="2">
    <source>
        <dbReference type="EMBL" id="MRX08695.1"/>
    </source>
</evidence>
<accession>A0A6L5QG98</accession>
<dbReference type="EMBL" id="WKJM01000009">
    <property type="protein sequence ID" value="MRX08695.1"/>
    <property type="molecule type" value="Genomic_DNA"/>
</dbReference>